<keyword evidence="3 9" id="KW-0813">Transport</keyword>
<name>A0AAQ3QTW8_9LILI</name>
<dbReference type="GO" id="GO:0006999">
    <property type="term" value="P:nuclear pore organization"/>
    <property type="evidence" value="ECO:0007669"/>
    <property type="project" value="TreeGrafter"/>
</dbReference>
<keyword evidence="5" id="KW-0653">Protein transport</keyword>
<dbReference type="FunFam" id="3.30.70.330:FF:000095">
    <property type="entry name" value="Putative Nucleoporin NUP53"/>
    <property type="match status" value="1"/>
</dbReference>
<feature type="domain" description="RRM Nup35-type" evidence="11">
    <location>
        <begin position="207"/>
        <end position="287"/>
    </location>
</feature>
<evidence type="ECO:0000256" key="7">
    <source>
        <dbReference type="ARBA" id="ARBA00023132"/>
    </source>
</evidence>
<evidence type="ECO:0000313" key="12">
    <source>
        <dbReference type="EMBL" id="WOL20535.1"/>
    </source>
</evidence>
<feature type="compositionally biased region" description="Polar residues" evidence="10">
    <location>
        <begin position="14"/>
        <end position="28"/>
    </location>
</feature>
<dbReference type="GO" id="GO:0005543">
    <property type="term" value="F:phospholipid binding"/>
    <property type="evidence" value="ECO:0007669"/>
    <property type="project" value="TreeGrafter"/>
</dbReference>
<dbReference type="Proteomes" id="UP001327560">
    <property type="component" value="Chromosome 9"/>
</dbReference>
<dbReference type="GO" id="GO:0044613">
    <property type="term" value="C:nuclear pore central transport channel"/>
    <property type="evidence" value="ECO:0007669"/>
    <property type="project" value="TreeGrafter"/>
</dbReference>
<feature type="compositionally biased region" description="Polar residues" evidence="10">
    <location>
        <begin position="118"/>
        <end position="128"/>
    </location>
</feature>
<dbReference type="InterPro" id="IPR017389">
    <property type="entry name" value="Nucleoporin_NUP53"/>
</dbReference>
<evidence type="ECO:0000256" key="6">
    <source>
        <dbReference type="ARBA" id="ARBA00023010"/>
    </source>
</evidence>
<dbReference type="EMBL" id="CP136898">
    <property type="protein sequence ID" value="WOL20535.1"/>
    <property type="molecule type" value="Genomic_DNA"/>
</dbReference>
<comment type="subcellular location">
    <subcellularLocation>
        <location evidence="1">Nucleus</location>
        <location evidence="1">Nuclear pore complex</location>
    </subcellularLocation>
</comment>
<dbReference type="AlphaFoldDB" id="A0AAQ3QTW8"/>
<evidence type="ECO:0000256" key="1">
    <source>
        <dbReference type="ARBA" id="ARBA00004567"/>
    </source>
</evidence>
<dbReference type="CDD" id="cd12441">
    <property type="entry name" value="RRM_Nup53_like"/>
    <property type="match status" value="1"/>
</dbReference>
<dbReference type="Pfam" id="PF05172">
    <property type="entry name" value="RRM_Nup35"/>
    <property type="match status" value="1"/>
</dbReference>
<dbReference type="PANTHER" id="PTHR21527">
    <property type="entry name" value="NUCLEOPORIN NUP35"/>
    <property type="match status" value="1"/>
</dbReference>
<evidence type="ECO:0000256" key="5">
    <source>
        <dbReference type="ARBA" id="ARBA00022927"/>
    </source>
</evidence>
<protein>
    <submittedName>
        <fullName evidence="12">Nuclear pore complex protein</fullName>
    </submittedName>
</protein>
<dbReference type="PROSITE" id="PS51472">
    <property type="entry name" value="RRM_NUP35"/>
    <property type="match status" value="1"/>
</dbReference>
<keyword evidence="6" id="KW-0811">Translocation</keyword>
<feature type="region of interest" description="Disordered" evidence="10">
    <location>
        <begin position="53"/>
        <end position="151"/>
    </location>
</feature>
<keyword evidence="4 9" id="KW-0509">mRNA transport</keyword>
<accession>A0AAQ3QTW8</accession>
<evidence type="ECO:0000256" key="10">
    <source>
        <dbReference type="SAM" id="MobiDB-lite"/>
    </source>
</evidence>
<dbReference type="PANTHER" id="PTHR21527:SF6">
    <property type="entry name" value="NUCLEOPORIN NUP35"/>
    <property type="match status" value="1"/>
</dbReference>
<dbReference type="InterPro" id="IPR007846">
    <property type="entry name" value="RRM_NUP35_dom"/>
</dbReference>
<dbReference type="GO" id="GO:0017056">
    <property type="term" value="F:structural constituent of nuclear pore"/>
    <property type="evidence" value="ECO:0007669"/>
    <property type="project" value="InterPro"/>
</dbReference>
<proteinExistence type="inferred from homology"/>
<dbReference type="GO" id="GO:0003676">
    <property type="term" value="F:nucleic acid binding"/>
    <property type="evidence" value="ECO:0007669"/>
    <property type="project" value="InterPro"/>
</dbReference>
<evidence type="ECO:0000256" key="3">
    <source>
        <dbReference type="ARBA" id="ARBA00022448"/>
    </source>
</evidence>
<dbReference type="PIRSF" id="PIRSF038119">
    <property type="entry name" value="Nucleoporin_NUP53"/>
    <property type="match status" value="1"/>
</dbReference>
<evidence type="ECO:0000313" key="13">
    <source>
        <dbReference type="Proteomes" id="UP001327560"/>
    </source>
</evidence>
<evidence type="ECO:0000256" key="2">
    <source>
        <dbReference type="ARBA" id="ARBA00009454"/>
    </source>
</evidence>
<dbReference type="GO" id="GO:0006607">
    <property type="term" value="P:NLS-bearing protein import into nucleus"/>
    <property type="evidence" value="ECO:0007669"/>
    <property type="project" value="TreeGrafter"/>
</dbReference>
<feature type="compositionally biased region" description="Basic and acidic residues" evidence="10">
    <location>
        <begin position="1"/>
        <end position="13"/>
    </location>
</feature>
<dbReference type="InterPro" id="IPR012677">
    <property type="entry name" value="Nucleotide-bd_a/b_plait_sf"/>
</dbReference>
<dbReference type="GO" id="GO:0031965">
    <property type="term" value="C:nuclear membrane"/>
    <property type="evidence" value="ECO:0007669"/>
    <property type="project" value="InterPro"/>
</dbReference>
<dbReference type="Gene3D" id="3.30.70.330">
    <property type="match status" value="1"/>
</dbReference>
<evidence type="ECO:0000256" key="9">
    <source>
        <dbReference type="PROSITE-ProRule" id="PRU00804"/>
    </source>
</evidence>
<evidence type="ECO:0000256" key="4">
    <source>
        <dbReference type="ARBA" id="ARBA00022816"/>
    </source>
</evidence>
<reference evidence="12 13" key="1">
    <citation type="submission" date="2023-10" db="EMBL/GenBank/DDBJ databases">
        <title>Chromosome-scale genome assembly provides insights into flower coloration mechanisms of Canna indica.</title>
        <authorList>
            <person name="Li C."/>
        </authorList>
    </citation>
    <scope>NUCLEOTIDE SEQUENCE [LARGE SCALE GENOMIC DNA]</scope>
    <source>
        <tissue evidence="12">Flower</tissue>
    </source>
</reference>
<dbReference type="GO" id="GO:0044615">
    <property type="term" value="C:nuclear pore nuclear basket"/>
    <property type="evidence" value="ECO:0007669"/>
    <property type="project" value="TreeGrafter"/>
</dbReference>
<organism evidence="12 13">
    <name type="scientific">Canna indica</name>
    <name type="common">Indian-shot</name>
    <dbReference type="NCBI Taxonomy" id="4628"/>
    <lineage>
        <taxon>Eukaryota</taxon>
        <taxon>Viridiplantae</taxon>
        <taxon>Streptophyta</taxon>
        <taxon>Embryophyta</taxon>
        <taxon>Tracheophyta</taxon>
        <taxon>Spermatophyta</taxon>
        <taxon>Magnoliopsida</taxon>
        <taxon>Liliopsida</taxon>
        <taxon>Zingiberales</taxon>
        <taxon>Cannaceae</taxon>
        <taxon>Canna</taxon>
    </lineage>
</organism>
<comment type="similarity">
    <text evidence="2">Belongs to the Nup35 family.</text>
</comment>
<keyword evidence="7 9" id="KW-0906">Nuclear pore complex</keyword>
<feature type="region of interest" description="Disordered" evidence="10">
    <location>
        <begin position="1"/>
        <end position="31"/>
    </location>
</feature>
<keyword evidence="8 9" id="KW-0539">Nucleus</keyword>
<dbReference type="GO" id="GO:0051028">
    <property type="term" value="P:mRNA transport"/>
    <property type="evidence" value="ECO:0007669"/>
    <property type="project" value="UniProtKB-UniRule"/>
</dbReference>
<sequence>MSIDRSKVSDRSETMSSPVTRSYNSKPTRLSPFFRDLASPIAHHHRPAGRFAAASALWRDPTSGSTATADPPPPPIFTLDDRADFSPETVHGDLPPPSPVSPASGRSLTPPPRPDLTHSPSLSSTSFALRTRTEVNESSAGNGRGKSPERSIWMYSSNIDGVDQEMRQGSPVDGVVEHGSLLALPPPPPKEVTRLELQGYGVQNGGHDTDQWLTVFGFAPGDTNLVLREFEKCGAILKYVPGPRDGNWIHILYQNPYDVQKALKKNGLQLDLLIIGVKLADPMHRHILKEKLDKSNHGGFMVSLPSNSGSLNTSATAPSSGVLARSYYPRTKPNLSTGGGHPGTGSVAIPAKSVVSKVMDLMFGI</sequence>
<dbReference type="SUPFAM" id="SSF54928">
    <property type="entry name" value="RNA-binding domain, RBD"/>
    <property type="match status" value="1"/>
</dbReference>
<evidence type="ECO:0000256" key="8">
    <source>
        <dbReference type="ARBA" id="ARBA00023242"/>
    </source>
</evidence>
<keyword evidence="13" id="KW-1185">Reference proteome</keyword>
<evidence type="ECO:0000259" key="11">
    <source>
        <dbReference type="PROSITE" id="PS51472"/>
    </source>
</evidence>
<gene>
    <name evidence="12" type="ORF">Cni_G29340</name>
</gene>
<dbReference type="InterPro" id="IPR035979">
    <property type="entry name" value="RBD_domain_sf"/>
</dbReference>